<name>A0ABV4E273_9GAMM</name>
<gene>
    <name evidence="2" type="ORF">AB6T85_00800</name>
</gene>
<proteinExistence type="predicted"/>
<dbReference type="Proteomes" id="UP001565243">
    <property type="component" value="Unassembled WGS sequence"/>
</dbReference>
<keyword evidence="1" id="KW-0175">Coiled coil</keyword>
<dbReference type="EMBL" id="JBGFFX010000001">
    <property type="protein sequence ID" value="MEY8768979.1"/>
    <property type="molecule type" value="Genomic_DNA"/>
</dbReference>
<reference evidence="2 3" key="1">
    <citation type="submission" date="2024-07" db="EMBL/GenBank/DDBJ databases">
        <authorList>
            <person name="Hebao G."/>
        </authorList>
    </citation>
    <scope>NUCLEOTIDE SEQUENCE [LARGE SCALE GENOMIC DNA]</scope>
    <source>
        <strain evidence="2 3">ACCC 02193</strain>
    </source>
</reference>
<comment type="caution">
    <text evidence="2">The sequence shown here is derived from an EMBL/GenBank/DDBJ whole genome shotgun (WGS) entry which is preliminary data.</text>
</comment>
<organism evidence="2 3">
    <name type="scientific">Erwinia aeris</name>
    <dbReference type="NCBI Taxonomy" id="3239803"/>
    <lineage>
        <taxon>Bacteria</taxon>
        <taxon>Pseudomonadati</taxon>
        <taxon>Pseudomonadota</taxon>
        <taxon>Gammaproteobacteria</taxon>
        <taxon>Enterobacterales</taxon>
        <taxon>Erwiniaceae</taxon>
        <taxon>Erwinia</taxon>
    </lineage>
</organism>
<evidence type="ECO:0000256" key="1">
    <source>
        <dbReference type="SAM" id="Coils"/>
    </source>
</evidence>
<evidence type="ECO:0008006" key="4">
    <source>
        <dbReference type="Google" id="ProtNLM"/>
    </source>
</evidence>
<keyword evidence="3" id="KW-1185">Reference proteome</keyword>
<dbReference type="RefSeq" id="WP_369894586.1">
    <property type="nucleotide sequence ID" value="NZ_JBGFFX010000001.1"/>
</dbReference>
<evidence type="ECO:0000313" key="2">
    <source>
        <dbReference type="EMBL" id="MEY8768979.1"/>
    </source>
</evidence>
<feature type="coiled-coil region" evidence="1">
    <location>
        <begin position="53"/>
        <end position="80"/>
    </location>
</feature>
<accession>A0ABV4E273</accession>
<sequence>MTEYYVSGVIEIEGTCGRVTDEDAEFFTLYGKDDQGLSQCIADFTDRLSAEAAMQVYQERDALQQQVNALAAEVECMREQSEVVYAAGYNHGHLHTVDGIAYAPGVKDDFYHSALQVMAEVETPATDAIKRQWMAEGVEQFAAFWESRCRHNDTFVGGEASNYAAQLRQPEEKGQ</sequence>
<protein>
    <recommendedName>
        <fullName evidence="4">Ead/Ea22-like family protein</fullName>
    </recommendedName>
</protein>
<evidence type="ECO:0000313" key="3">
    <source>
        <dbReference type="Proteomes" id="UP001565243"/>
    </source>
</evidence>